<evidence type="ECO:0000313" key="5">
    <source>
        <dbReference type="EMBL" id="MBW6432403.1"/>
    </source>
</evidence>
<dbReference type="InterPro" id="IPR036388">
    <property type="entry name" value="WH-like_DNA-bd_sf"/>
</dbReference>
<dbReference type="Pfam" id="PF00392">
    <property type="entry name" value="GntR"/>
    <property type="match status" value="2"/>
</dbReference>
<evidence type="ECO:0000259" key="4">
    <source>
        <dbReference type="PROSITE" id="PS50949"/>
    </source>
</evidence>
<dbReference type="PANTHER" id="PTHR44846">
    <property type="entry name" value="MANNOSYL-D-GLYCERATE TRANSPORT/METABOLISM SYSTEM REPRESSOR MNGR-RELATED"/>
    <property type="match status" value="1"/>
</dbReference>
<feature type="domain" description="HTH gntR-type" evidence="4">
    <location>
        <begin position="1"/>
        <end position="61"/>
    </location>
</feature>
<accession>A0ABS7AUD9</accession>
<dbReference type="InterPro" id="IPR000524">
    <property type="entry name" value="Tscrpt_reg_HTH_GntR"/>
</dbReference>
<dbReference type="Gene3D" id="1.10.10.10">
    <property type="entry name" value="Winged helix-like DNA-binding domain superfamily/Winged helix DNA-binding domain"/>
    <property type="match status" value="2"/>
</dbReference>
<keyword evidence="3" id="KW-0804">Transcription</keyword>
<organism evidence="5 6">
    <name type="scientific">Actinoplanes hulinensis</name>
    <dbReference type="NCBI Taxonomy" id="1144547"/>
    <lineage>
        <taxon>Bacteria</taxon>
        <taxon>Bacillati</taxon>
        <taxon>Actinomycetota</taxon>
        <taxon>Actinomycetes</taxon>
        <taxon>Micromonosporales</taxon>
        <taxon>Micromonosporaceae</taxon>
        <taxon>Actinoplanes</taxon>
    </lineage>
</organism>
<protein>
    <submittedName>
        <fullName evidence="5">GntR family transcriptional regulator</fullName>
    </submittedName>
</protein>
<dbReference type="PRINTS" id="PR00035">
    <property type="entry name" value="HTHGNTR"/>
</dbReference>
<gene>
    <name evidence="5" type="ORF">KZ829_01420</name>
</gene>
<reference evidence="5 6" key="1">
    <citation type="journal article" date="2013" name="Antonie Van Leeuwenhoek">
        <title>Actinoplanes hulinensis sp. nov., a novel actinomycete isolated from soybean root (Glycine max (L.) Merr).</title>
        <authorList>
            <person name="Shen Y."/>
            <person name="Liu C."/>
            <person name="Wang X."/>
            <person name="Zhao J."/>
            <person name="Jia F."/>
            <person name="Zhang Y."/>
            <person name="Wang L."/>
            <person name="Yang D."/>
            <person name="Xiang W."/>
        </authorList>
    </citation>
    <scope>NUCLEOTIDE SEQUENCE [LARGE SCALE GENOMIC DNA]</scope>
    <source>
        <strain evidence="5 6">NEAU-M9</strain>
    </source>
</reference>
<keyword evidence="2" id="KW-0238">DNA-binding</keyword>
<evidence type="ECO:0000256" key="2">
    <source>
        <dbReference type="ARBA" id="ARBA00023125"/>
    </source>
</evidence>
<proteinExistence type="predicted"/>
<dbReference type="SUPFAM" id="SSF46785">
    <property type="entry name" value="Winged helix' DNA-binding domain"/>
    <property type="match status" value="2"/>
</dbReference>
<name>A0ABS7AUD9_9ACTN</name>
<comment type="caution">
    <text evidence="5">The sequence shown here is derived from an EMBL/GenBank/DDBJ whole genome shotgun (WGS) entry which is preliminary data.</text>
</comment>
<keyword evidence="6" id="KW-1185">Reference proteome</keyword>
<dbReference type="InterPro" id="IPR050679">
    <property type="entry name" value="Bact_HTH_transcr_reg"/>
</dbReference>
<feature type="domain" description="HTH gntR-type" evidence="4">
    <location>
        <begin position="69"/>
        <end position="137"/>
    </location>
</feature>
<dbReference type="InterPro" id="IPR036390">
    <property type="entry name" value="WH_DNA-bd_sf"/>
</dbReference>
<dbReference type="CDD" id="cd07377">
    <property type="entry name" value="WHTH_GntR"/>
    <property type="match status" value="2"/>
</dbReference>
<dbReference type="SMART" id="SM00345">
    <property type="entry name" value="HTH_GNTR"/>
    <property type="match status" value="2"/>
</dbReference>
<dbReference type="PROSITE" id="PS50949">
    <property type="entry name" value="HTH_GNTR"/>
    <property type="match status" value="2"/>
</dbReference>
<dbReference type="PANTHER" id="PTHR44846:SF17">
    <property type="entry name" value="GNTR-FAMILY TRANSCRIPTIONAL REGULATOR"/>
    <property type="match status" value="1"/>
</dbReference>
<evidence type="ECO:0000256" key="3">
    <source>
        <dbReference type="ARBA" id="ARBA00023163"/>
    </source>
</evidence>
<dbReference type="Proteomes" id="UP001519863">
    <property type="component" value="Unassembled WGS sequence"/>
</dbReference>
<sequence length="137" mass="14650">MAIRARITEGEFAPGSKLPSEAALCEQYEVSRNTLRRALDELAAEGLLVTQPGRGRTVVDGIEASHTPMPQYRSMAAELRALIESGELAPGDPLPSESALAERYGVARGTARHALAELEGAGLIESIHGKGRFVLDR</sequence>
<keyword evidence="1" id="KW-0805">Transcription regulation</keyword>
<dbReference type="EMBL" id="JAHXZI010000001">
    <property type="protein sequence ID" value="MBW6432403.1"/>
    <property type="molecule type" value="Genomic_DNA"/>
</dbReference>
<evidence type="ECO:0000256" key="1">
    <source>
        <dbReference type="ARBA" id="ARBA00023015"/>
    </source>
</evidence>
<evidence type="ECO:0000313" key="6">
    <source>
        <dbReference type="Proteomes" id="UP001519863"/>
    </source>
</evidence>